<gene>
    <name evidence="2" type="ORF">ACA1_019210</name>
</gene>
<evidence type="ECO:0000259" key="1">
    <source>
        <dbReference type="Pfam" id="PF00787"/>
    </source>
</evidence>
<evidence type="ECO:0000313" key="3">
    <source>
        <dbReference type="Proteomes" id="UP000011083"/>
    </source>
</evidence>
<dbReference type="SUPFAM" id="SSF64268">
    <property type="entry name" value="PX domain"/>
    <property type="match status" value="1"/>
</dbReference>
<protein>
    <recommendedName>
        <fullName evidence="1">PX domain-containing protein</fullName>
    </recommendedName>
</protein>
<organism evidence="2 3">
    <name type="scientific">Acanthamoeba castellanii (strain ATCC 30010 / Neff)</name>
    <dbReference type="NCBI Taxonomy" id="1257118"/>
    <lineage>
        <taxon>Eukaryota</taxon>
        <taxon>Amoebozoa</taxon>
        <taxon>Discosea</taxon>
        <taxon>Longamoebia</taxon>
        <taxon>Centramoebida</taxon>
        <taxon>Acanthamoebidae</taxon>
        <taxon>Acanthamoeba</taxon>
    </lineage>
</organism>
<dbReference type="VEuPathDB" id="AmoebaDB:ACA1_019210"/>
<dbReference type="Pfam" id="PF00787">
    <property type="entry name" value="PX"/>
    <property type="match status" value="1"/>
</dbReference>
<evidence type="ECO:0000313" key="2">
    <source>
        <dbReference type="EMBL" id="ELR24073.1"/>
    </source>
</evidence>
<dbReference type="GO" id="GO:0035091">
    <property type="term" value="F:phosphatidylinositol binding"/>
    <property type="evidence" value="ECO:0007669"/>
    <property type="project" value="InterPro"/>
</dbReference>
<dbReference type="Gene3D" id="3.30.1520.10">
    <property type="entry name" value="Phox-like domain"/>
    <property type="match status" value="1"/>
</dbReference>
<reference evidence="2 3" key="1">
    <citation type="journal article" date="2013" name="Genome Biol.">
        <title>Genome of Acanthamoeba castellanii highlights extensive lateral gene transfer and early evolution of tyrosine kinase signaling.</title>
        <authorList>
            <person name="Clarke M."/>
            <person name="Lohan A.J."/>
            <person name="Liu B."/>
            <person name="Lagkouvardos I."/>
            <person name="Roy S."/>
            <person name="Zafar N."/>
            <person name="Bertelli C."/>
            <person name="Schilde C."/>
            <person name="Kianianmomeni A."/>
            <person name="Burglin T.R."/>
            <person name="Frech C."/>
            <person name="Turcotte B."/>
            <person name="Kopec K.O."/>
            <person name="Synnott J.M."/>
            <person name="Choo C."/>
            <person name="Paponov I."/>
            <person name="Finkler A."/>
            <person name="Soon Heng Tan C."/>
            <person name="Hutchins A.P."/>
            <person name="Weinmeier T."/>
            <person name="Rattei T."/>
            <person name="Chu J.S."/>
            <person name="Gimenez G."/>
            <person name="Irimia M."/>
            <person name="Rigden D.J."/>
            <person name="Fitzpatrick D.A."/>
            <person name="Lorenzo-Morales J."/>
            <person name="Bateman A."/>
            <person name="Chiu C.H."/>
            <person name="Tang P."/>
            <person name="Hegemann P."/>
            <person name="Fromm H."/>
            <person name="Raoult D."/>
            <person name="Greub G."/>
            <person name="Miranda-Saavedra D."/>
            <person name="Chen N."/>
            <person name="Nash P."/>
            <person name="Ginger M.L."/>
            <person name="Horn M."/>
            <person name="Schaap P."/>
            <person name="Caler L."/>
            <person name="Loftus B."/>
        </authorList>
    </citation>
    <scope>NUCLEOTIDE SEQUENCE [LARGE SCALE GENOMIC DNA]</scope>
    <source>
        <strain evidence="2 3">Neff</strain>
    </source>
</reference>
<dbReference type="GeneID" id="14925075"/>
<sequence>MEEQAPPAAAAPPEVRVSIPHTEVVHEAKEWRPFVVFEIHFHVGDLDHIVHKRYSQLRSLHDQMGMMQIGLGGGGQRSYPFPNFPSANIFKDYSKPEHTESRKRELIGCGPTTTCTLANN</sequence>
<dbReference type="InterPro" id="IPR001683">
    <property type="entry name" value="PX_dom"/>
</dbReference>
<dbReference type="EMBL" id="KB007838">
    <property type="protein sequence ID" value="ELR24073.1"/>
    <property type="molecule type" value="Genomic_DNA"/>
</dbReference>
<dbReference type="AlphaFoldDB" id="L8HHB5"/>
<keyword evidence="3" id="KW-1185">Reference proteome</keyword>
<name>L8HHB5_ACACF</name>
<dbReference type="Proteomes" id="UP000011083">
    <property type="component" value="Unassembled WGS sequence"/>
</dbReference>
<accession>L8HHB5</accession>
<dbReference type="RefSeq" id="XP_004353601.1">
    <property type="nucleotide sequence ID" value="XM_004353549.1"/>
</dbReference>
<dbReference type="KEGG" id="acan:ACA1_019210"/>
<proteinExistence type="predicted"/>
<dbReference type="CDD" id="cd06093">
    <property type="entry name" value="PX_domain"/>
    <property type="match status" value="1"/>
</dbReference>
<dbReference type="InterPro" id="IPR036871">
    <property type="entry name" value="PX_dom_sf"/>
</dbReference>
<feature type="domain" description="PX" evidence="1">
    <location>
        <begin position="49"/>
        <end position="106"/>
    </location>
</feature>